<evidence type="ECO:0000256" key="1">
    <source>
        <dbReference type="ARBA" id="ARBA00001096"/>
    </source>
</evidence>
<evidence type="ECO:0000256" key="3">
    <source>
        <dbReference type="ARBA" id="ARBA00023235"/>
    </source>
</evidence>
<proteinExistence type="inferred from homology"/>
<keyword evidence="3 4" id="KW-0413">Isomerase</keyword>
<organism evidence="5 6">
    <name type="scientific">Vibrio stylophorae</name>
    <dbReference type="NCBI Taxonomy" id="659351"/>
    <lineage>
        <taxon>Bacteria</taxon>
        <taxon>Pseudomonadati</taxon>
        <taxon>Pseudomonadota</taxon>
        <taxon>Gammaproteobacteria</taxon>
        <taxon>Vibrionales</taxon>
        <taxon>Vibrionaceae</taxon>
        <taxon>Vibrio</taxon>
    </lineage>
</organism>
<dbReference type="SUPFAM" id="SSF74650">
    <property type="entry name" value="Galactose mutarotase-like"/>
    <property type="match status" value="1"/>
</dbReference>
<gene>
    <name evidence="5" type="primary">yeaD</name>
    <name evidence="5" type="ORF">VST7929_01733</name>
</gene>
<dbReference type="Gene3D" id="2.70.98.10">
    <property type="match status" value="1"/>
</dbReference>
<dbReference type="Proteomes" id="UP000838672">
    <property type="component" value="Unassembled WGS sequence"/>
</dbReference>
<evidence type="ECO:0000256" key="4">
    <source>
        <dbReference type="PIRNR" id="PIRNR016020"/>
    </source>
</evidence>
<comment type="caution">
    <text evidence="5">The sequence shown here is derived from an EMBL/GenBank/DDBJ whole genome shotgun (WGS) entry which is preliminary data.</text>
</comment>
<dbReference type="PANTHER" id="PTHR11122:SF13">
    <property type="entry name" value="GLUCOSE-6-PHOSPHATE 1-EPIMERASE"/>
    <property type="match status" value="1"/>
</dbReference>
<dbReference type="PANTHER" id="PTHR11122">
    <property type="entry name" value="APOSPORY-ASSOCIATED PROTEIN C-RELATED"/>
    <property type="match status" value="1"/>
</dbReference>
<dbReference type="RefSeq" id="WP_237466273.1">
    <property type="nucleotide sequence ID" value="NZ_CAKLDI010000001.1"/>
</dbReference>
<sequence>MDLKTLPALTVLSDNVTIVEQNGIKIVRVNHDKASAGISLHGGHVIWFQPKDQQDLIWMSEKAEFDTNKALRGGIPVCWPWFGKAANPSHGFVRTSEWQLIEHRESEQGVIIVLGIEDSEATQALWPHKFSARLYIDIQETLKVTLDAENTDTQAWQCSGALHTYLTVGDINQVEVTGMGPLYLDGLQQGKACESDVQTLTIGAMLDRVYTKADSQLSMTDKALNRQVMVKNGGQNAAVIWNPWVEGAQSMADMADNGYQTMLCIESTYHATNLENGYNVAPGEHFILTTEISTKAN</sequence>
<dbReference type="InterPro" id="IPR008183">
    <property type="entry name" value="Aldose_1/G6P_1-epimerase"/>
</dbReference>
<dbReference type="EC" id="5.1.3.15" evidence="4"/>
<name>A0ABM8ZU66_9VIBR</name>
<dbReference type="Pfam" id="PF01263">
    <property type="entry name" value="Aldose_epim"/>
    <property type="match status" value="1"/>
</dbReference>
<protein>
    <recommendedName>
        <fullName evidence="4">Putative glucose-6-phosphate 1-epimerase</fullName>
        <ecNumber evidence="4">5.1.3.15</ecNumber>
    </recommendedName>
</protein>
<dbReference type="InterPro" id="IPR011013">
    <property type="entry name" value="Gal_mutarotase_sf_dom"/>
</dbReference>
<dbReference type="EMBL" id="CAKLDI010000001">
    <property type="protein sequence ID" value="CAH0533857.1"/>
    <property type="molecule type" value="Genomic_DNA"/>
</dbReference>
<keyword evidence="6" id="KW-1185">Reference proteome</keyword>
<comment type="similarity">
    <text evidence="2 4">Belongs to the glucose-6-phosphate 1-epimerase family.</text>
</comment>
<reference evidence="5" key="1">
    <citation type="submission" date="2021-11" db="EMBL/GenBank/DDBJ databases">
        <authorList>
            <person name="Rodrigo-Torres L."/>
            <person name="Arahal R. D."/>
            <person name="Lucena T."/>
        </authorList>
    </citation>
    <scope>NUCLEOTIDE SEQUENCE</scope>
    <source>
        <strain evidence="5">CECT 7929</strain>
    </source>
</reference>
<evidence type="ECO:0000313" key="5">
    <source>
        <dbReference type="EMBL" id="CAH0533857.1"/>
    </source>
</evidence>
<dbReference type="CDD" id="cd09020">
    <property type="entry name" value="D-hex-6-P-epi_like"/>
    <property type="match status" value="1"/>
</dbReference>
<dbReference type="PIRSF" id="PIRSF016020">
    <property type="entry name" value="PHexose_mutarotase"/>
    <property type="match status" value="1"/>
</dbReference>
<comment type="catalytic activity">
    <reaction evidence="1">
        <text>alpha-D-glucose 6-phosphate = beta-D-glucose 6-phosphate</text>
        <dbReference type="Rhea" id="RHEA:16249"/>
        <dbReference type="ChEBI" id="CHEBI:58225"/>
        <dbReference type="ChEBI" id="CHEBI:58247"/>
        <dbReference type="EC" id="5.1.3.15"/>
    </reaction>
</comment>
<accession>A0ABM8ZU66</accession>
<evidence type="ECO:0000313" key="6">
    <source>
        <dbReference type="Proteomes" id="UP000838672"/>
    </source>
</evidence>
<dbReference type="InterPro" id="IPR025532">
    <property type="entry name" value="G6P_1-epimerase"/>
</dbReference>
<dbReference type="InterPro" id="IPR014718">
    <property type="entry name" value="GH-type_carb-bd"/>
</dbReference>
<dbReference type="GO" id="GO:0047938">
    <property type="term" value="F:glucose-6-phosphate 1-epimerase activity"/>
    <property type="evidence" value="ECO:0007669"/>
    <property type="project" value="UniProtKB-EC"/>
</dbReference>
<evidence type="ECO:0000256" key="2">
    <source>
        <dbReference type="ARBA" id="ARBA00005866"/>
    </source>
</evidence>